<evidence type="ECO:0000313" key="9">
    <source>
        <dbReference type="EMBL" id="KAK0506872.1"/>
    </source>
</evidence>
<evidence type="ECO:0000256" key="4">
    <source>
        <dbReference type="ARBA" id="ARBA00022723"/>
    </source>
</evidence>
<keyword evidence="8" id="KW-0812">Transmembrane</keyword>
<dbReference type="AlphaFoldDB" id="A0AA39QPR6"/>
<accession>A0AA39QPR6</accession>
<dbReference type="InterPro" id="IPR001128">
    <property type="entry name" value="Cyt_P450"/>
</dbReference>
<dbReference type="Proteomes" id="UP001166286">
    <property type="component" value="Unassembled WGS sequence"/>
</dbReference>
<feature type="transmembrane region" description="Helical" evidence="8">
    <location>
        <begin position="12"/>
        <end position="34"/>
    </location>
</feature>
<dbReference type="CDD" id="cd11058">
    <property type="entry name" value="CYP60B-like"/>
    <property type="match status" value="1"/>
</dbReference>
<dbReference type="PANTHER" id="PTHR24305">
    <property type="entry name" value="CYTOCHROME P450"/>
    <property type="match status" value="1"/>
</dbReference>
<evidence type="ECO:0000256" key="5">
    <source>
        <dbReference type="ARBA" id="ARBA00023004"/>
    </source>
</evidence>
<name>A0AA39QPR6_9LECA</name>
<evidence type="ECO:0000256" key="7">
    <source>
        <dbReference type="RuleBase" id="RU000461"/>
    </source>
</evidence>
<evidence type="ECO:0000256" key="2">
    <source>
        <dbReference type="ARBA" id="ARBA00010617"/>
    </source>
</evidence>
<comment type="cofactor">
    <cofactor evidence="1 6">
        <name>heme</name>
        <dbReference type="ChEBI" id="CHEBI:30413"/>
    </cofactor>
</comment>
<dbReference type="PANTHER" id="PTHR24305:SF210">
    <property type="entry name" value="CYTOCHROME P450 MONOOXYGENASE ASQL-RELATED"/>
    <property type="match status" value="1"/>
</dbReference>
<feature type="binding site" description="axial binding residue" evidence="6">
    <location>
        <position position="446"/>
    </location>
    <ligand>
        <name>heme</name>
        <dbReference type="ChEBI" id="CHEBI:30413"/>
    </ligand>
    <ligandPart>
        <name>Fe</name>
        <dbReference type="ChEBI" id="CHEBI:18248"/>
    </ligandPart>
</feature>
<reference evidence="9" key="1">
    <citation type="submission" date="2023-03" db="EMBL/GenBank/DDBJ databases">
        <title>Complete genome of Cladonia borealis.</title>
        <authorList>
            <person name="Park H."/>
        </authorList>
    </citation>
    <scope>NUCLEOTIDE SEQUENCE</scope>
    <source>
        <strain evidence="9">ANT050790</strain>
    </source>
</reference>
<keyword evidence="10" id="KW-1185">Reference proteome</keyword>
<dbReference type="GO" id="GO:0016705">
    <property type="term" value="F:oxidoreductase activity, acting on paired donors, with incorporation or reduction of molecular oxygen"/>
    <property type="evidence" value="ECO:0007669"/>
    <property type="project" value="InterPro"/>
</dbReference>
<evidence type="ECO:0000256" key="3">
    <source>
        <dbReference type="ARBA" id="ARBA00022617"/>
    </source>
</evidence>
<organism evidence="9 10">
    <name type="scientific">Cladonia borealis</name>
    <dbReference type="NCBI Taxonomy" id="184061"/>
    <lineage>
        <taxon>Eukaryota</taxon>
        <taxon>Fungi</taxon>
        <taxon>Dikarya</taxon>
        <taxon>Ascomycota</taxon>
        <taxon>Pezizomycotina</taxon>
        <taxon>Lecanoromycetes</taxon>
        <taxon>OSLEUM clade</taxon>
        <taxon>Lecanoromycetidae</taxon>
        <taxon>Lecanorales</taxon>
        <taxon>Lecanorineae</taxon>
        <taxon>Cladoniaceae</taxon>
        <taxon>Cladonia</taxon>
    </lineage>
</organism>
<keyword evidence="7" id="KW-0560">Oxidoreductase</keyword>
<dbReference type="InterPro" id="IPR017972">
    <property type="entry name" value="Cyt_P450_CS"/>
</dbReference>
<keyword evidence="8" id="KW-0472">Membrane</keyword>
<dbReference type="InterPro" id="IPR002401">
    <property type="entry name" value="Cyt_P450_E_grp-I"/>
</dbReference>
<dbReference type="InterPro" id="IPR036396">
    <property type="entry name" value="Cyt_P450_sf"/>
</dbReference>
<sequence length="503" mass="56781">MIAGAITRQTTLVALASPLVILAVLLAFLSYAFYNVYLHPLRTYPGPKLWAATRFFWIYYRVTGQLVWKSVELHRKYGSVVRVAPDHLSYTTETAWKTIYGNRSVELQKNVLAGFSRPGVNVHSILSADRANHTRLRRILAPAFSEKAVKEQDNCVMKYVNLLIQKLAARSVEGPVDMNQYFTWTTIDLISDMMFGQPEGALEREKGGSWVDYLIGAIQSQVWLQALDSYSLGQWRKYFLPKAKANAVADNFRITSTKIDNRLSNSTDDRKDVFSYILPPDDEKGMSLMEMKLNSAVIIGAGTGTTTTWLSTNVHNLTCNPDAYQKLSSEIRHTFANANEITSESVTQLPYLAAVLQESLRMHSPSPSSLGRFVPKGGDAIDGRFVPAGTTVGVHQHAAYHLASNFYRPDDFCPERWLPSARDEKSPFASDRLGVVHPFSYGPRTCLGIKLTHAETRIIIAKLFWHFDLELLPEYKDWQTSQKGTVAWHRTPLKCRLTLIRRN</sequence>
<evidence type="ECO:0008006" key="11">
    <source>
        <dbReference type="Google" id="ProtNLM"/>
    </source>
</evidence>
<dbReference type="GO" id="GO:0004497">
    <property type="term" value="F:monooxygenase activity"/>
    <property type="evidence" value="ECO:0007669"/>
    <property type="project" value="UniProtKB-KW"/>
</dbReference>
<comment type="similarity">
    <text evidence="2 7">Belongs to the cytochrome P450 family.</text>
</comment>
<keyword evidence="5 6" id="KW-0408">Iron</keyword>
<dbReference type="Pfam" id="PF00067">
    <property type="entry name" value="p450"/>
    <property type="match status" value="1"/>
</dbReference>
<keyword evidence="8" id="KW-1133">Transmembrane helix</keyword>
<comment type="caution">
    <text evidence="9">The sequence shown here is derived from an EMBL/GenBank/DDBJ whole genome shotgun (WGS) entry which is preliminary data.</text>
</comment>
<evidence type="ECO:0000313" key="10">
    <source>
        <dbReference type="Proteomes" id="UP001166286"/>
    </source>
</evidence>
<gene>
    <name evidence="9" type="ORF">JMJ35_010726</name>
</gene>
<dbReference type="SUPFAM" id="SSF48264">
    <property type="entry name" value="Cytochrome P450"/>
    <property type="match status" value="1"/>
</dbReference>
<keyword evidence="3 6" id="KW-0349">Heme</keyword>
<dbReference type="EMBL" id="JAFEKC020000027">
    <property type="protein sequence ID" value="KAK0506872.1"/>
    <property type="molecule type" value="Genomic_DNA"/>
</dbReference>
<evidence type="ECO:0000256" key="6">
    <source>
        <dbReference type="PIRSR" id="PIRSR602401-1"/>
    </source>
</evidence>
<protein>
    <recommendedName>
        <fullName evidence="11">Cytochrome P450</fullName>
    </recommendedName>
</protein>
<proteinExistence type="inferred from homology"/>
<dbReference type="InterPro" id="IPR050121">
    <property type="entry name" value="Cytochrome_P450_monoxygenase"/>
</dbReference>
<dbReference type="PRINTS" id="PR00463">
    <property type="entry name" value="EP450I"/>
</dbReference>
<keyword evidence="4 6" id="KW-0479">Metal-binding</keyword>
<dbReference type="GO" id="GO:0020037">
    <property type="term" value="F:heme binding"/>
    <property type="evidence" value="ECO:0007669"/>
    <property type="project" value="InterPro"/>
</dbReference>
<evidence type="ECO:0000256" key="1">
    <source>
        <dbReference type="ARBA" id="ARBA00001971"/>
    </source>
</evidence>
<keyword evidence="7" id="KW-0503">Monooxygenase</keyword>
<evidence type="ECO:0000256" key="8">
    <source>
        <dbReference type="SAM" id="Phobius"/>
    </source>
</evidence>
<dbReference type="GO" id="GO:0005506">
    <property type="term" value="F:iron ion binding"/>
    <property type="evidence" value="ECO:0007669"/>
    <property type="project" value="InterPro"/>
</dbReference>
<dbReference type="PROSITE" id="PS00086">
    <property type="entry name" value="CYTOCHROME_P450"/>
    <property type="match status" value="1"/>
</dbReference>
<dbReference type="Gene3D" id="1.10.630.10">
    <property type="entry name" value="Cytochrome P450"/>
    <property type="match status" value="1"/>
</dbReference>
<dbReference type="PRINTS" id="PR00385">
    <property type="entry name" value="P450"/>
</dbReference>